<feature type="signal peptide" evidence="4">
    <location>
        <begin position="1"/>
        <end position="20"/>
    </location>
</feature>
<name>A0ABV3S637_9GAMM</name>
<feature type="coiled-coil region" evidence="1">
    <location>
        <begin position="287"/>
        <end position="328"/>
    </location>
</feature>
<proteinExistence type="predicted"/>
<feature type="chain" id="PRO_5046239764" evidence="4">
    <location>
        <begin position="21"/>
        <end position="538"/>
    </location>
</feature>
<evidence type="ECO:0000259" key="5">
    <source>
        <dbReference type="Pfam" id="PF25800"/>
    </source>
</evidence>
<dbReference type="RefSeq" id="WP_367966072.1">
    <property type="nucleotide sequence ID" value="NZ_JBAKFJ010000001.1"/>
</dbReference>
<keyword evidence="3" id="KW-1133">Transmembrane helix</keyword>
<dbReference type="InterPro" id="IPR020012">
    <property type="entry name" value="LysM_FimV"/>
</dbReference>
<keyword evidence="7" id="KW-1185">Reference proteome</keyword>
<evidence type="ECO:0000256" key="3">
    <source>
        <dbReference type="SAM" id="Phobius"/>
    </source>
</evidence>
<accession>A0ABV3S637</accession>
<evidence type="ECO:0000313" key="7">
    <source>
        <dbReference type="Proteomes" id="UP001556653"/>
    </source>
</evidence>
<evidence type="ECO:0000256" key="1">
    <source>
        <dbReference type="SAM" id="Coils"/>
    </source>
</evidence>
<keyword evidence="3" id="KW-0812">Transmembrane</keyword>
<dbReference type="Pfam" id="PF25800">
    <property type="entry name" value="FimV_N"/>
    <property type="match status" value="1"/>
</dbReference>
<comment type="caution">
    <text evidence="6">The sequence shown here is derived from an EMBL/GenBank/DDBJ whole genome shotgun (WGS) entry which is preliminary data.</text>
</comment>
<feature type="region of interest" description="Disordered" evidence="2">
    <location>
        <begin position="216"/>
        <end position="281"/>
    </location>
</feature>
<organism evidence="6 7">
    <name type="scientific">Spiribacter onubensis</name>
    <dbReference type="NCBI Taxonomy" id="3122420"/>
    <lineage>
        <taxon>Bacteria</taxon>
        <taxon>Pseudomonadati</taxon>
        <taxon>Pseudomonadota</taxon>
        <taxon>Gammaproteobacteria</taxon>
        <taxon>Chromatiales</taxon>
        <taxon>Ectothiorhodospiraceae</taxon>
        <taxon>Spiribacter</taxon>
    </lineage>
</organism>
<gene>
    <name evidence="6" type="ORF">V6X64_01095</name>
</gene>
<dbReference type="NCBIfam" id="TIGR03505">
    <property type="entry name" value="FimV_core"/>
    <property type="match status" value="1"/>
</dbReference>
<keyword evidence="1" id="KW-0175">Coiled coil</keyword>
<dbReference type="EMBL" id="JBAKFJ010000001">
    <property type="protein sequence ID" value="MEX0385589.1"/>
    <property type="molecule type" value="Genomic_DNA"/>
</dbReference>
<evidence type="ECO:0000313" key="6">
    <source>
        <dbReference type="EMBL" id="MEX0385589.1"/>
    </source>
</evidence>
<feature type="region of interest" description="Disordered" evidence="2">
    <location>
        <begin position="411"/>
        <end position="448"/>
    </location>
</feature>
<feature type="transmembrane region" description="Helical" evidence="3">
    <location>
        <begin position="377"/>
        <end position="397"/>
    </location>
</feature>
<evidence type="ECO:0000256" key="4">
    <source>
        <dbReference type="SAM" id="SignalP"/>
    </source>
</evidence>
<protein>
    <submittedName>
        <fullName evidence="6">FimV/HubP family polar landmark protein</fullName>
    </submittedName>
</protein>
<evidence type="ECO:0000256" key="2">
    <source>
        <dbReference type="SAM" id="MobiDB-lite"/>
    </source>
</evidence>
<reference evidence="6 7" key="1">
    <citation type="submission" date="2024-02" db="EMBL/GenBank/DDBJ databases">
        <title>New especies of Spiribacter isolated from saline water.</title>
        <authorList>
            <person name="Leon M.J."/>
            <person name="De La Haba R."/>
            <person name="Sanchez-Porro C."/>
            <person name="Ventosa A."/>
        </authorList>
    </citation>
    <scope>NUCLEOTIDE SEQUENCE [LARGE SCALE GENOMIC DNA]</scope>
    <source>
        <strain evidence="7">ag22IC4-227</strain>
    </source>
</reference>
<feature type="domain" description="FimV N-terminal" evidence="5">
    <location>
        <begin position="21"/>
        <end position="122"/>
    </location>
</feature>
<keyword evidence="4" id="KW-0732">Signal</keyword>
<sequence>MRRGIALACLLLVAVPSARALQLGDLSIESQPGEPLVADIAVDGSDRIDMTSAVVELAGDRAHAAAGINPQTLPASLALRIAGEAPARIRLTTRTPIEAGGDGLEFLVVLNWPDGRLVRQYGIERHGAMLQARSGPDLRYGPTRATDTLYSIAETVRPEAVATNQMMLALLDENPRGFNADNINALQRDATLRIPLGEALRFPDRAAANREVARQLSAWQGPGKPLRGAVTDASPDPNERPDGTLSSASAADGAPLRLLPPEPTADGSAPEQVPASESGNGIAPASLAELEAQLERVDASNERLSADNRALRSTLLDLRADMARLETLLTRDPVSPASSSQGTAGPPEVTGAMVLDWLRENFNWAVANPRTAVREPWVQGWLGGLGGLIIVIVLIAWRRRRRRLVARRDDTTLPSGWRPQSGRPMAEEPPVEPTLGETSVRGTETEPVEPLERASELIAYGRLELAQAVLDDALGEEPDSIELRLKLLDVLAMREDRAGFESEAHVLQAQINDDDDERWRDVARKGRILSPEHPLFQT</sequence>
<keyword evidence="3" id="KW-0472">Membrane</keyword>
<dbReference type="Proteomes" id="UP001556653">
    <property type="component" value="Unassembled WGS sequence"/>
</dbReference>
<dbReference type="InterPro" id="IPR057840">
    <property type="entry name" value="FimV_N"/>
</dbReference>